<name>A0A7E4VCG7_PANRE</name>
<evidence type="ECO:0000313" key="3">
    <source>
        <dbReference type="Proteomes" id="UP000492821"/>
    </source>
</evidence>
<sequence length="206" mass="22094">MIGFNLQLFVLVIVTTCVLAGPFGGRRYGHSAFGNVTFPRPTFLNGLSRSEFRAFNDIVRNQSLSRNQINSSLQAWASIQTSEVQSEFNDYQADLTSAINQVIAQTDAIAANLSSDAQSLYNAIKEIQTNNSLTGLEQRSEVQNVLDDATFSVVRELFSAIPFIAGLPGHRGGFGFGRHGFGGGRGGFGGFGGGFGFNRGGFGGFF</sequence>
<keyword evidence="3" id="KW-1185">Reference proteome</keyword>
<dbReference type="AlphaFoldDB" id="A0A7E4VCG7"/>
<dbReference type="WBParaSite" id="Pan_g19285.t1">
    <property type="protein sequence ID" value="Pan_g19285.t1"/>
    <property type="gene ID" value="Pan_g19285"/>
</dbReference>
<dbReference type="Pfam" id="PF02520">
    <property type="entry name" value="ANIS5_cation-bd"/>
    <property type="match status" value="1"/>
</dbReference>
<organism evidence="3 4">
    <name type="scientific">Panagrellus redivivus</name>
    <name type="common">Microworm</name>
    <dbReference type="NCBI Taxonomy" id="6233"/>
    <lineage>
        <taxon>Eukaryota</taxon>
        <taxon>Metazoa</taxon>
        <taxon>Ecdysozoa</taxon>
        <taxon>Nematoda</taxon>
        <taxon>Chromadorea</taxon>
        <taxon>Rhabditida</taxon>
        <taxon>Tylenchina</taxon>
        <taxon>Panagrolaimomorpha</taxon>
        <taxon>Panagrolaimoidea</taxon>
        <taxon>Panagrolaimidae</taxon>
        <taxon>Panagrellus</taxon>
    </lineage>
</organism>
<dbReference type="Proteomes" id="UP000492821">
    <property type="component" value="Unassembled WGS sequence"/>
</dbReference>
<feature type="signal peptide" evidence="1">
    <location>
        <begin position="1"/>
        <end position="20"/>
    </location>
</feature>
<evidence type="ECO:0000313" key="4">
    <source>
        <dbReference type="WBParaSite" id="Pan_g19285.t1"/>
    </source>
</evidence>
<proteinExistence type="predicted"/>
<reference evidence="3" key="1">
    <citation type="journal article" date="2013" name="Genetics">
        <title>The draft genome and transcriptome of Panagrellus redivivus are shaped by the harsh demands of a free-living lifestyle.</title>
        <authorList>
            <person name="Srinivasan J."/>
            <person name="Dillman A.R."/>
            <person name="Macchietto M.G."/>
            <person name="Heikkinen L."/>
            <person name="Lakso M."/>
            <person name="Fracchia K.M."/>
            <person name="Antoshechkin I."/>
            <person name="Mortazavi A."/>
            <person name="Wong G."/>
            <person name="Sternberg P.W."/>
        </authorList>
    </citation>
    <scope>NUCLEOTIDE SEQUENCE [LARGE SCALE GENOMIC DNA]</scope>
    <source>
        <strain evidence="3">MT8872</strain>
    </source>
</reference>
<feature type="chain" id="PRO_5029008623" evidence="1">
    <location>
        <begin position="21"/>
        <end position="206"/>
    </location>
</feature>
<keyword evidence="1" id="KW-0732">Signal</keyword>
<reference evidence="4" key="2">
    <citation type="submission" date="2020-10" db="UniProtKB">
        <authorList>
            <consortium name="WormBaseParasite"/>
        </authorList>
    </citation>
    <scope>IDENTIFICATION</scope>
</reference>
<feature type="domain" description="SXP/RAL-2 family protein Ani s 5-like cation-binding" evidence="2">
    <location>
        <begin position="53"/>
        <end position="146"/>
    </location>
</feature>
<dbReference type="InterPro" id="IPR052823">
    <property type="entry name" value="SXP/RAL-2_related"/>
</dbReference>
<protein>
    <submittedName>
        <fullName evidence="4">ANIS5_cation-bd domain-containing protein</fullName>
    </submittedName>
</protein>
<dbReference type="PANTHER" id="PTHR21593">
    <property type="entry name" value="PRION-LIKE- Q/N-RICH -DOMAIN-BEARING PROTEIN PROTEIN"/>
    <property type="match status" value="1"/>
</dbReference>
<accession>A0A7E4VCG7</accession>
<evidence type="ECO:0000256" key="1">
    <source>
        <dbReference type="SAM" id="SignalP"/>
    </source>
</evidence>
<dbReference type="PANTHER" id="PTHR21593:SF36">
    <property type="entry name" value="DUF148 DOMAIN-CONTAINING PROTEIN-RELATED"/>
    <property type="match status" value="1"/>
</dbReference>
<dbReference type="InterPro" id="IPR003677">
    <property type="entry name" value="ANIS5_cation-bd"/>
</dbReference>
<evidence type="ECO:0000259" key="2">
    <source>
        <dbReference type="Pfam" id="PF02520"/>
    </source>
</evidence>